<evidence type="ECO:0008006" key="3">
    <source>
        <dbReference type="Google" id="ProtNLM"/>
    </source>
</evidence>
<dbReference type="Proteomes" id="UP001596137">
    <property type="component" value="Unassembled WGS sequence"/>
</dbReference>
<reference evidence="2" key="1">
    <citation type="journal article" date="2019" name="Int. J. Syst. Evol. Microbiol.">
        <title>The Global Catalogue of Microorganisms (GCM) 10K type strain sequencing project: providing services to taxonomists for standard genome sequencing and annotation.</title>
        <authorList>
            <consortium name="The Broad Institute Genomics Platform"/>
            <consortium name="The Broad Institute Genome Sequencing Center for Infectious Disease"/>
            <person name="Wu L."/>
            <person name="Ma J."/>
        </authorList>
    </citation>
    <scope>NUCLEOTIDE SEQUENCE [LARGE SCALE GENOMIC DNA]</scope>
    <source>
        <strain evidence="2">JCM 30346</strain>
    </source>
</reference>
<name>A0ABW1NFC4_9ACTN</name>
<dbReference type="InterPro" id="IPR012340">
    <property type="entry name" value="NA-bd_OB-fold"/>
</dbReference>
<organism evidence="1 2">
    <name type="scientific">Sphaerisporangium aureirubrum</name>
    <dbReference type="NCBI Taxonomy" id="1544736"/>
    <lineage>
        <taxon>Bacteria</taxon>
        <taxon>Bacillati</taxon>
        <taxon>Actinomycetota</taxon>
        <taxon>Actinomycetes</taxon>
        <taxon>Streptosporangiales</taxon>
        <taxon>Streptosporangiaceae</taxon>
        <taxon>Sphaerisporangium</taxon>
    </lineage>
</organism>
<evidence type="ECO:0000313" key="1">
    <source>
        <dbReference type="EMBL" id="MFC6081806.1"/>
    </source>
</evidence>
<protein>
    <recommendedName>
        <fullName evidence="3">Phosphoribosylformylglycinamidine synthase</fullName>
    </recommendedName>
</protein>
<proteinExistence type="predicted"/>
<accession>A0ABW1NFC4</accession>
<keyword evidence="2" id="KW-1185">Reference proteome</keyword>
<dbReference type="RefSeq" id="WP_380750499.1">
    <property type="nucleotide sequence ID" value="NZ_JBHSRF010000012.1"/>
</dbReference>
<sequence>MLFELTLRRHQDGGAVHSPIDGIRILALLPGRWRKDLRQATGDIVIRVQTDEDLTSTEVRAEVKAVLTNPEISHWELVACHTLSVGRGPRLGYWVTARRHGQRPQWN</sequence>
<evidence type="ECO:0000313" key="2">
    <source>
        <dbReference type="Proteomes" id="UP001596137"/>
    </source>
</evidence>
<gene>
    <name evidence="1" type="ORF">ACFP1K_11620</name>
</gene>
<dbReference type="SUPFAM" id="SSF50249">
    <property type="entry name" value="Nucleic acid-binding proteins"/>
    <property type="match status" value="1"/>
</dbReference>
<dbReference type="EMBL" id="JBHSRF010000012">
    <property type="protein sequence ID" value="MFC6081806.1"/>
    <property type="molecule type" value="Genomic_DNA"/>
</dbReference>
<comment type="caution">
    <text evidence="1">The sequence shown here is derived from an EMBL/GenBank/DDBJ whole genome shotgun (WGS) entry which is preliminary data.</text>
</comment>